<dbReference type="Proteomes" id="UP000273022">
    <property type="component" value="Unassembled WGS sequence"/>
</dbReference>
<protein>
    <submittedName>
        <fullName evidence="1">Cytoplasmic protein</fullName>
    </submittedName>
</protein>
<evidence type="ECO:0000313" key="2">
    <source>
        <dbReference type="Proteomes" id="UP000273022"/>
    </source>
</evidence>
<dbReference type="RefSeq" id="WP_121853461.1">
    <property type="nucleotide sequence ID" value="NZ_CP037952.1"/>
</dbReference>
<evidence type="ECO:0000313" key="1">
    <source>
        <dbReference type="EMBL" id="RJY16320.1"/>
    </source>
</evidence>
<proteinExistence type="predicted"/>
<name>A0A3A6TWX1_9GAMM</name>
<dbReference type="EMBL" id="QYYH01000051">
    <property type="protein sequence ID" value="RJY16320.1"/>
    <property type="molecule type" value="Genomic_DNA"/>
</dbReference>
<comment type="caution">
    <text evidence="1">The sequence shown here is derived from an EMBL/GenBank/DDBJ whole genome shotgun (WGS) entry which is preliminary data.</text>
</comment>
<reference evidence="1 2" key="1">
    <citation type="submission" date="2018-09" db="EMBL/GenBank/DDBJ databases">
        <title>Phylogeny of the Shewanellaceae, and recommendation for two new genera, Pseudoshewanella and Parashewanella.</title>
        <authorList>
            <person name="Wang G."/>
        </authorList>
    </citation>
    <scope>NUCLEOTIDE SEQUENCE [LARGE SCALE GENOMIC DNA]</scope>
    <source>
        <strain evidence="1 2">KCTC 22492</strain>
    </source>
</reference>
<gene>
    <name evidence="1" type="ORF">D5R81_09800</name>
</gene>
<dbReference type="OrthoDB" id="6269414at2"/>
<accession>A0A3A6TWX1</accession>
<sequence length="62" mass="6679">MNINGASVQPNVSNETANTKVLKMANDQQEMEGQMAMQLIEAASLDRLQPVGNAGHNINIKV</sequence>
<dbReference type="AlphaFoldDB" id="A0A3A6TWX1"/>
<organism evidence="1 2">
    <name type="scientific">Parashewanella spongiae</name>
    <dbReference type="NCBI Taxonomy" id="342950"/>
    <lineage>
        <taxon>Bacteria</taxon>
        <taxon>Pseudomonadati</taxon>
        <taxon>Pseudomonadota</taxon>
        <taxon>Gammaproteobacteria</taxon>
        <taxon>Alteromonadales</taxon>
        <taxon>Shewanellaceae</taxon>
        <taxon>Parashewanella</taxon>
    </lineage>
</organism>
<keyword evidence="2" id="KW-1185">Reference proteome</keyword>